<dbReference type="GO" id="GO:0016301">
    <property type="term" value="F:kinase activity"/>
    <property type="evidence" value="ECO:0007669"/>
    <property type="project" value="UniProtKB-KW"/>
</dbReference>
<evidence type="ECO:0000256" key="4">
    <source>
        <dbReference type="ARBA" id="ARBA00022737"/>
    </source>
</evidence>
<dbReference type="Pfam" id="PF00560">
    <property type="entry name" value="LRR_1"/>
    <property type="match status" value="4"/>
</dbReference>
<evidence type="ECO:0000256" key="3">
    <source>
        <dbReference type="ARBA" id="ARBA00022729"/>
    </source>
</evidence>
<evidence type="ECO:0000256" key="2">
    <source>
        <dbReference type="ARBA" id="ARBA00022614"/>
    </source>
</evidence>
<keyword evidence="3" id="KW-0732">Signal</keyword>
<evidence type="ECO:0000313" key="6">
    <source>
        <dbReference type="EMBL" id="KAK7835698.1"/>
    </source>
</evidence>
<evidence type="ECO:0000256" key="1">
    <source>
        <dbReference type="ARBA" id="ARBA00004479"/>
    </source>
</evidence>
<keyword evidence="2" id="KW-0433">Leucine-rich repeat</keyword>
<comment type="caution">
    <text evidence="6">The sequence shown here is derived from an EMBL/GenBank/DDBJ whole genome shotgun (WGS) entry which is preliminary data.</text>
</comment>
<comment type="subcellular location">
    <subcellularLocation>
        <location evidence="1">Membrane</location>
        <topology evidence="1">Single-pass type I membrane protein</topology>
    </subcellularLocation>
</comment>
<dbReference type="Gene3D" id="3.80.10.10">
    <property type="entry name" value="Ribonuclease Inhibitor"/>
    <property type="match status" value="1"/>
</dbReference>
<accession>A0AAW0K8Y0</accession>
<keyword evidence="7" id="KW-1185">Reference proteome</keyword>
<proteinExistence type="predicted"/>
<dbReference type="AlphaFoldDB" id="A0AAW0K8Y0"/>
<dbReference type="PANTHER" id="PTHR48053">
    <property type="entry name" value="LEUCINE RICH REPEAT FAMILY PROTEIN, EXPRESSED"/>
    <property type="match status" value="1"/>
</dbReference>
<evidence type="ECO:0000256" key="5">
    <source>
        <dbReference type="ARBA" id="ARBA00023170"/>
    </source>
</evidence>
<reference evidence="6 7" key="1">
    <citation type="journal article" date="2018" name="Sci. Data">
        <title>The draft genome sequence of cork oak.</title>
        <authorList>
            <person name="Ramos A.M."/>
            <person name="Usie A."/>
            <person name="Barbosa P."/>
            <person name="Barros P.M."/>
            <person name="Capote T."/>
            <person name="Chaves I."/>
            <person name="Simoes F."/>
            <person name="Abreu I."/>
            <person name="Carrasquinho I."/>
            <person name="Faro C."/>
            <person name="Guimaraes J.B."/>
            <person name="Mendonca D."/>
            <person name="Nobrega F."/>
            <person name="Rodrigues L."/>
            <person name="Saibo N.J.M."/>
            <person name="Varela M.C."/>
            <person name="Egas C."/>
            <person name="Matos J."/>
            <person name="Miguel C.M."/>
            <person name="Oliveira M.M."/>
            <person name="Ricardo C.P."/>
            <person name="Goncalves S."/>
        </authorList>
    </citation>
    <scope>NUCLEOTIDE SEQUENCE [LARGE SCALE GENOMIC DNA]</scope>
    <source>
        <strain evidence="7">cv. HL8</strain>
    </source>
</reference>
<dbReference type="InterPro" id="IPR032675">
    <property type="entry name" value="LRR_dom_sf"/>
</dbReference>
<dbReference type="SUPFAM" id="SSF52047">
    <property type="entry name" value="RNI-like"/>
    <property type="match status" value="1"/>
</dbReference>
<keyword evidence="4" id="KW-0677">Repeat</keyword>
<keyword evidence="5" id="KW-0675">Receptor</keyword>
<sequence>MYCQAWNGLFKMCNPILASSTSQSDQLLVRVELACHIPSNFGKFSPSLNSVSFSNNSFSGELPSELCSGFSLQNFTVNNNFIGPLLEWLRNCSLLERVRFDGNNFNGNITNHNLSKNLLTGEIPQSLGSLVQLEELDLSENKLTGNIPKELGNCGRLLSLDLSNNNLLVEIQSELGNLNALNVLLDLSSNALSGTIPSNLTKLTSLEIPNISHNQLSGEIPALFTSMVSLRPSSIDFSYNKLTGQISTSKVLEEATANAYLRSSGLCGNAAGLSTLYTHSTKQNHSKTLLIAVLIPATEDFNEKYCIGKGGFGTIYRAALSTDR</sequence>
<dbReference type="GO" id="GO:0016020">
    <property type="term" value="C:membrane"/>
    <property type="evidence" value="ECO:0007669"/>
    <property type="project" value="UniProtKB-SubCell"/>
</dbReference>
<organism evidence="6 7">
    <name type="scientific">Quercus suber</name>
    <name type="common">Cork oak</name>
    <dbReference type="NCBI Taxonomy" id="58331"/>
    <lineage>
        <taxon>Eukaryota</taxon>
        <taxon>Viridiplantae</taxon>
        <taxon>Streptophyta</taxon>
        <taxon>Embryophyta</taxon>
        <taxon>Tracheophyta</taxon>
        <taxon>Spermatophyta</taxon>
        <taxon>Magnoliopsida</taxon>
        <taxon>eudicotyledons</taxon>
        <taxon>Gunneridae</taxon>
        <taxon>Pentapetalae</taxon>
        <taxon>rosids</taxon>
        <taxon>fabids</taxon>
        <taxon>Fagales</taxon>
        <taxon>Fagaceae</taxon>
        <taxon>Quercus</taxon>
    </lineage>
</organism>
<dbReference type="Gene3D" id="3.30.200.20">
    <property type="entry name" value="Phosphorylase Kinase, domain 1"/>
    <property type="match status" value="1"/>
</dbReference>
<dbReference type="PANTHER" id="PTHR48053:SF32">
    <property type="entry name" value="LEUCINE RICH REPEAT FAMILY PROTEIN, EXPRESSED"/>
    <property type="match status" value="1"/>
</dbReference>
<dbReference type="EMBL" id="PKMF04000366">
    <property type="protein sequence ID" value="KAK7835698.1"/>
    <property type="molecule type" value="Genomic_DNA"/>
</dbReference>
<name>A0AAW0K8Y0_QUESU</name>
<protein>
    <submittedName>
        <fullName evidence="6">Lrr receptor-like serine/threonine-protein kinase gso2</fullName>
    </submittedName>
</protein>
<evidence type="ECO:0000313" key="7">
    <source>
        <dbReference type="Proteomes" id="UP000237347"/>
    </source>
</evidence>
<dbReference type="Proteomes" id="UP000237347">
    <property type="component" value="Unassembled WGS sequence"/>
</dbReference>
<dbReference type="InterPro" id="IPR001611">
    <property type="entry name" value="Leu-rich_rpt"/>
</dbReference>
<gene>
    <name evidence="6" type="primary">GSO2_0</name>
    <name evidence="6" type="ORF">CFP56_023240</name>
</gene>
<dbReference type="FunFam" id="3.80.10.10:FF:000383">
    <property type="entry name" value="Leucine-rich repeat receptor protein kinase EMS1"/>
    <property type="match status" value="1"/>
</dbReference>
<dbReference type="PRINTS" id="PR00019">
    <property type="entry name" value="LEURICHRPT"/>
</dbReference>
<dbReference type="InterPro" id="IPR051716">
    <property type="entry name" value="Plant_RL_S/T_kinase"/>
</dbReference>